<feature type="transmembrane region" description="Helical" evidence="6">
    <location>
        <begin position="513"/>
        <end position="531"/>
    </location>
</feature>
<evidence type="ECO:0000256" key="1">
    <source>
        <dbReference type="ARBA" id="ARBA00022679"/>
    </source>
</evidence>
<sequence>MYLLTLLLQLGRLLVIPDSRMCVTMGAKFMLLHLRIGLLMTLLLISTYHRFDLFLPALVHQIMDMAVDQNWLLPALNCDMRQNQTCPVDVPSHDTEPMPVPTATSSTILASSSYATLLFLVLSLATQLATPIILLAFYTKRASGVKSVAKPKPKLSVDEKTPSSLAFATLPVECHSFLAALLYSWWGQTWAMPFLLIKLLLSPYHRMTKSLAIMLSVLVSPTMGLGFLLVSRRVERQALIKLVITLAIANAFMPGVNQCPAPKVVSVDSTLITALATTRELFRQTTNVSKSKNTTALVLLLLLLFLPTTEARSNMYKQLEEDLDLFNQLQGELLYGLIYLFYAAIVATCLFFAVAYWYHDQTLLLPGRRVPDYCMLVISIRSWFHTHTILRNHRQRSTIRTNSLWAIKTHLLLLLQDHPGPWLFMLCRMLLNHLPKISQSLLAAILVARYTPARAATLIGTVFFALIQPAAAYELGPFTSMYWTWFTTASSVVAELIVNQLKNLCWLIFQQMPLTIVDFWTVFMCLLFVLLALRKRFTALGCTGACVLSLALSITGLDHYCWWFIMGCLLCNVLFISLTGTPILPAMIPLLLLNSFWGVYKYWMHQIITFQEMPPLMYQAIFFGCAALEFTPWIASATLVIEKDISTGKITSTYRKQGPITTLLLGDISVSWDVLAMSPSAAIGEVVNANRFQSALKNAYKLQRIVDKDQVLKLFKVAKTVCDDRANGYITQHDQFIANCQAVTHNDMTGILANNHAVYDEHGKFRDGLKFHFPGQDVETVASPAVTHAGHDLCILAPETEIKYAYQITNAVPKDVIVSGYNKDRKKFQQMAQNHNQLVQMPLDRGHSGCALVNPETAKLCGILWLTAKDANLAQFVGLNPWAVTAKRDLEQHWLNQSVDFRDKLAAKADNHQLAIKLKQERKRILQKQQLAKPEIEACKKKLAEIEREIAATNTDATDLSMEHLLLLNLADEVSKEKRTAKQRLLALRSEKELLLKHRNALSATDTSLLAQLRKDKQQSQQKLDLITEQLKEKCAYKPPLESRMPSGLPQVRWPIIYYEDKKWHIFWSLEEHQELDSTPLSDNDVLARVCTDTGLVRKAAIKLLANCVYNIDWAKSLIEKAKGSPQESALKAWLDWLTGQARVTCLNCGRKFTCQINHKHGAECEKEQALNCERHQDYCNMNSFKGNCIHYDGWNYPIVRDDQGSKVALGFGTNYVVKCPRNHDCVTNKTPAKRSDFYRLNGPEQTDWWVPRACIEGLHKQYNALDIKMPENESLLNLLDAQNRAKNVESAMNGLMDKLEQSVEARQSVDDLYNAALDDLDSRNDEIDRLNAQMKAQAAIIQDLEHQLKMQKQINDALSVEIAKLSVVQKSAAPSEHPSSSGQQSQNQNSPPSSTSTTGNPETPKPRRERRARSKSADKTPAAPSEQQPRSTSPSPKQSAAVGKMRPYSPYPVSDEQPPFNKASKSSHTRWLYGHECKCHQCECSENCNCFEQKLCVWCNNHEHNTMDCPHLAKGVCSCGKEKLFNKTSSCCNSCECVVCSGKHHSMCCPIWNKKHWTTKKSTEPRFNAWFKQPDFRLSPSRPECGWTDAVRQNLRRQAIDGVLTITYTGGLFSRAVLQHLVPKDLEIVLSCTPETVREKLMAENTGYRTIGYTQNAVKLDPIDLDKERGVFSAKCTCGTCVDRFTKQSIMQASRPLKDLNVLIEHVFETESMENAKDGQPGPGFEHLFVEPPREYGFPRVSPKDIILFDNWEFKIPNRTKISDPVEPHTGKVTNVKWVPQKAPKRLEETRYTPQETERYPSSTAMRFIDLECLDHGPSTPCLNMARDDIQKYGDVQHRPLRESVDLKTLIQAIKNVLTQLNMSPRQFPLASWEQVEQQRQWGTSPGYPLNCNFATSRAAYDATYNYLKTFMDEHFKQWSPTIYNIIAKDEILPKQKAKQKVRTILGPSLDHQLVSQILTMPIVLHQNKQSGNSPSKLGSSKFHGHYHDAIAPFEAPVVEYDASGWDRNVHPTLLRIWFYVFWCLLKEDSEEVFTALSNIFESTIYSHMVYPNGQLVRKHTGLPSGATFTANLNTLVHMTIQEYNRVKCHEPVWYMCYGDDGLMQSNQSDSDIRKAFSIFGMNLDKAFKRSNTAEGLGWLGTTISKSGDTFVPLGNYKKALASIYWSKGLNNKKDANYEICVTYSLICECAWCPDVQLQILYNILVALCKESGDTTDVYSFPELGDVDPVTIKRLALLGYRDFRDTIRRTMYAREIQQETEG</sequence>
<evidence type="ECO:0000259" key="7">
    <source>
        <dbReference type="PROSITE" id="PS50507"/>
    </source>
</evidence>
<feature type="region of interest" description="Disordered" evidence="5">
    <location>
        <begin position="1372"/>
        <end position="1466"/>
    </location>
</feature>
<evidence type="ECO:0000256" key="6">
    <source>
        <dbReference type="SAM" id="Phobius"/>
    </source>
</evidence>
<dbReference type="SUPFAM" id="SSF56672">
    <property type="entry name" value="DNA/RNA polymerases"/>
    <property type="match status" value="1"/>
</dbReference>
<evidence type="ECO:0000256" key="3">
    <source>
        <dbReference type="ARBA" id="ARBA00022953"/>
    </source>
</evidence>
<dbReference type="InterPro" id="IPR001205">
    <property type="entry name" value="RNA-dir_pol_C"/>
</dbReference>
<keyword evidence="4" id="KW-0175">Coiled coil</keyword>
<feature type="transmembrane region" description="Helical" evidence="6">
    <location>
        <begin position="616"/>
        <end position="635"/>
    </location>
</feature>
<feature type="compositionally biased region" description="Polar residues" evidence="5">
    <location>
        <begin position="1426"/>
        <end position="1439"/>
    </location>
</feature>
<feature type="coiled-coil region" evidence="4">
    <location>
        <begin position="936"/>
        <end position="1030"/>
    </location>
</feature>
<feature type="transmembrane region" description="Helical" evidence="6">
    <location>
        <begin position="211"/>
        <end position="231"/>
    </location>
</feature>
<evidence type="ECO:0000256" key="5">
    <source>
        <dbReference type="SAM" id="MobiDB-lite"/>
    </source>
</evidence>
<keyword evidence="2" id="KW-0548">Nucleotidyltransferase</keyword>
<dbReference type="Pfam" id="PF00680">
    <property type="entry name" value="RdRP_1"/>
    <property type="match status" value="1"/>
</dbReference>
<feature type="transmembrane region" description="Helical" evidence="6">
    <location>
        <begin position="455"/>
        <end position="476"/>
    </location>
</feature>
<dbReference type="GO" id="GO:0003723">
    <property type="term" value="F:RNA binding"/>
    <property type="evidence" value="ECO:0007669"/>
    <property type="project" value="InterPro"/>
</dbReference>
<dbReference type="GO" id="GO:0006351">
    <property type="term" value="P:DNA-templated transcription"/>
    <property type="evidence" value="ECO:0007669"/>
    <property type="project" value="InterPro"/>
</dbReference>
<dbReference type="GO" id="GO:0003968">
    <property type="term" value="F:RNA-directed RNA polymerase activity"/>
    <property type="evidence" value="ECO:0007669"/>
    <property type="project" value="UniProtKB-KW"/>
</dbReference>
<keyword evidence="6" id="KW-1133">Transmembrane helix</keyword>
<keyword evidence="1" id="KW-0808">Transferase</keyword>
<feature type="transmembrane region" description="Helical" evidence="6">
    <location>
        <begin position="294"/>
        <end position="312"/>
    </location>
</feature>
<evidence type="ECO:0000256" key="2">
    <source>
        <dbReference type="ARBA" id="ARBA00022695"/>
    </source>
</evidence>
<keyword evidence="3" id="KW-0693">Viral RNA replication</keyword>
<feature type="compositionally biased region" description="Low complexity" evidence="5">
    <location>
        <begin position="1379"/>
        <end position="1402"/>
    </location>
</feature>
<protein>
    <submittedName>
        <fullName evidence="8">RNA-dependent RNA polymerase</fullName>
    </submittedName>
</protein>
<dbReference type="PROSITE" id="PS50507">
    <property type="entry name" value="RDRP_SSRNA_POS"/>
    <property type="match status" value="1"/>
</dbReference>
<dbReference type="Gene3D" id="3.30.70.270">
    <property type="match status" value="1"/>
</dbReference>
<dbReference type="InterPro" id="IPR043128">
    <property type="entry name" value="Rev_trsase/Diguanyl_cyclase"/>
</dbReference>
<reference evidence="8" key="1">
    <citation type="journal article" date="2018" name="Nature">
        <title>The evolutionary history of vertebrate RNA viruses.</title>
        <authorList>
            <person name="Shi M."/>
            <person name="Lin X.D."/>
            <person name="Chen X."/>
            <person name="Tian J.H."/>
            <person name="Chen L.J."/>
            <person name="Li K."/>
            <person name="Wang W."/>
            <person name="Eden J.S."/>
            <person name="Shen J.J."/>
            <person name="Liu L."/>
            <person name="Holmes E.C."/>
            <person name="Zhang Y.Z."/>
        </authorList>
    </citation>
    <scope>NUCLEOTIDE SEQUENCE</scope>
    <source>
        <strain evidence="8">BHFishC188159</strain>
    </source>
</reference>
<name>A0A2P1GMB7_9VIRU</name>
<dbReference type="InterPro" id="IPR043502">
    <property type="entry name" value="DNA/RNA_pol_sf"/>
</dbReference>
<feature type="transmembrane region" description="Helical" evidence="6">
    <location>
        <begin position="333"/>
        <end position="358"/>
    </location>
</feature>
<accession>A0A2P1GMB7</accession>
<dbReference type="EMBL" id="MG599872">
    <property type="protein sequence ID" value="AVM87121.1"/>
    <property type="molecule type" value="Genomic_RNA"/>
</dbReference>
<dbReference type="GO" id="GO:0039694">
    <property type="term" value="P:viral RNA genome replication"/>
    <property type="evidence" value="ECO:0007669"/>
    <property type="project" value="InterPro"/>
</dbReference>
<feature type="coiled-coil region" evidence="4">
    <location>
        <begin position="1279"/>
        <end position="1362"/>
    </location>
</feature>
<dbReference type="InterPro" id="IPR007094">
    <property type="entry name" value="RNA-dir_pol_PSvirus"/>
</dbReference>
<keyword evidence="8" id="KW-0696">RNA-directed RNA polymerase</keyword>
<evidence type="ECO:0000256" key="4">
    <source>
        <dbReference type="SAM" id="Coils"/>
    </source>
</evidence>
<feature type="transmembrane region" description="Helical" evidence="6">
    <location>
        <begin position="114"/>
        <end position="138"/>
    </location>
</feature>
<feature type="transmembrane region" description="Helical" evidence="6">
    <location>
        <begin position="29"/>
        <end position="48"/>
    </location>
</feature>
<evidence type="ECO:0000313" key="8">
    <source>
        <dbReference type="EMBL" id="AVM87121.1"/>
    </source>
</evidence>
<feature type="domain" description="RdRp catalytic" evidence="7">
    <location>
        <begin position="1997"/>
        <end position="2115"/>
    </location>
</feature>
<keyword evidence="6" id="KW-0472">Membrane</keyword>
<organism evidence="8">
    <name type="scientific">Beihai mudskipper astro-like virus</name>
    <dbReference type="NCBI Taxonomy" id="2116128"/>
    <lineage>
        <taxon>Viruses</taxon>
        <taxon>Riboviria</taxon>
    </lineage>
</organism>
<feature type="transmembrane region" description="Helical" evidence="6">
    <location>
        <begin position="164"/>
        <end position="186"/>
    </location>
</feature>
<keyword evidence="6" id="KW-0812">Transmembrane</keyword>
<feature type="transmembrane region" description="Helical" evidence="6">
    <location>
        <begin position="586"/>
        <end position="604"/>
    </location>
</feature>
<proteinExistence type="predicted"/>